<evidence type="ECO:0000313" key="2">
    <source>
        <dbReference type="EMBL" id="OAA47954.1"/>
    </source>
</evidence>
<dbReference type="RefSeq" id="XP_018699695.1">
    <property type="nucleotide sequence ID" value="XM_018853088.1"/>
</dbReference>
<feature type="chain" id="PRO_5007887658" evidence="1">
    <location>
        <begin position="25"/>
        <end position="202"/>
    </location>
</feature>
<gene>
    <name evidence="2" type="ORF">ISF_09486</name>
</gene>
<dbReference type="EMBL" id="AZHB01000051">
    <property type="protein sequence ID" value="OAA47954.1"/>
    <property type="molecule type" value="Genomic_DNA"/>
</dbReference>
<sequence length="202" mass="22714">MLNLHQCTLLTAAILSLLTTPVVGVDTCSTDASRWDYWWYGSGPRYNCAEGNVCHLSHIDQKTIGWSVTQGGSLSFSLAKSAALGFQSSYTWSESTTTGTTYTVDYHPPETERLWIKQWFAVLDMTCQSCDWVCYPMSQSVDNETDNETDTGLNVRGQHCQRACDPHRHVVAWVPCRDLSCTEYQFSNADAQCDHSNHCQHI</sequence>
<dbReference type="Proteomes" id="UP000076744">
    <property type="component" value="Unassembled WGS sequence"/>
</dbReference>
<keyword evidence="3" id="KW-1185">Reference proteome</keyword>
<dbReference type="OrthoDB" id="4859905at2759"/>
<evidence type="ECO:0000313" key="3">
    <source>
        <dbReference type="Proteomes" id="UP000076744"/>
    </source>
</evidence>
<dbReference type="AlphaFoldDB" id="A0A167HIM2"/>
<evidence type="ECO:0000256" key="1">
    <source>
        <dbReference type="SAM" id="SignalP"/>
    </source>
</evidence>
<feature type="signal peptide" evidence="1">
    <location>
        <begin position="1"/>
        <end position="24"/>
    </location>
</feature>
<protein>
    <submittedName>
        <fullName evidence="2">Uncharacterized protein</fullName>
    </submittedName>
</protein>
<name>A0A167HIM2_CORFA</name>
<dbReference type="GeneID" id="30025778"/>
<accession>A0A167HIM2</accession>
<proteinExistence type="predicted"/>
<reference evidence="2 3" key="1">
    <citation type="journal article" date="2016" name="Genome Biol. Evol.">
        <title>Divergent and convergent evolution of fungal pathogenicity.</title>
        <authorList>
            <person name="Shang Y."/>
            <person name="Xiao G."/>
            <person name="Zheng P."/>
            <person name="Cen K."/>
            <person name="Zhan S."/>
            <person name="Wang C."/>
        </authorList>
    </citation>
    <scope>NUCLEOTIDE SEQUENCE [LARGE SCALE GENOMIC DNA]</scope>
    <source>
        <strain evidence="2 3">ARSEF 2679</strain>
    </source>
</reference>
<comment type="caution">
    <text evidence="2">The sequence shown here is derived from an EMBL/GenBank/DDBJ whole genome shotgun (WGS) entry which is preliminary data.</text>
</comment>
<keyword evidence="1" id="KW-0732">Signal</keyword>
<organism evidence="2 3">
    <name type="scientific">Cordyceps fumosorosea (strain ARSEF 2679)</name>
    <name type="common">Isaria fumosorosea</name>
    <dbReference type="NCBI Taxonomy" id="1081104"/>
    <lineage>
        <taxon>Eukaryota</taxon>
        <taxon>Fungi</taxon>
        <taxon>Dikarya</taxon>
        <taxon>Ascomycota</taxon>
        <taxon>Pezizomycotina</taxon>
        <taxon>Sordariomycetes</taxon>
        <taxon>Hypocreomycetidae</taxon>
        <taxon>Hypocreales</taxon>
        <taxon>Cordycipitaceae</taxon>
        <taxon>Cordyceps</taxon>
    </lineage>
</organism>